<dbReference type="PANTHER" id="PTHR36488">
    <property type="entry name" value="CASP-LIKE PROTEIN 1U1"/>
    <property type="match status" value="1"/>
</dbReference>
<evidence type="ECO:0000256" key="5">
    <source>
        <dbReference type="ARBA" id="ARBA00022692"/>
    </source>
</evidence>
<feature type="transmembrane region" description="Helical" evidence="8">
    <location>
        <begin position="194"/>
        <end position="216"/>
    </location>
</feature>
<comment type="subunit">
    <text evidence="3 8">Homodimer and heterodimers.</text>
</comment>
<dbReference type="PANTHER" id="PTHR36488:SF11">
    <property type="entry name" value="CASP-LIKE PROTEIN"/>
    <property type="match status" value="1"/>
</dbReference>
<proteinExistence type="inferred from homology"/>
<dbReference type="Pfam" id="PF04535">
    <property type="entry name" value="CASP_dom"/>
    <property type="match status" value="1"/>
</dbReference>
<dbReference type="InterPro" id="IPR006459">
    <property type="entry name" value="CASP/CASPL"/>
</dbReference>
<keyword evidence="5 8" id="KW-0812">Transmembrane</keyword>
<name>A0A835PS23_VANPL</name>
<evidence type="ECO:0000256" key="7">
    <source>
        <dbReference type="ARBA" id="ARBA00023136"/>
    </source>
</evidence>
<dbReference type="EMBL" id="JADCNL010000012">
    <property type="protein sequence ID" value="KAG0457903.1"/>
    <property type="molecule type" value="Genomic_DNA"/>
</dbReference>
<evidence type="ECO:0000256" key="1">
    <source>
        <dbReference type="ARBA" id="ARBA00004651"/>
    </source>
</evidence>
<sequence>MDSGDAVPFTAIAIGNGSSGAGTRDIAPPPAAVPPRRSLFARFLRRETKTRGGWKRGLAIFDFLLRILAIAALVAAAILMGTDDDTLPFFTEDYQFSANFADLPAFTFLVIADGIAAGYLLLSIPFSIVCIVRPVFSCPRLFLLIFDLLAVALTVAAAASAAAIVYLAHTGNSKANWVPFCIRFQDFCQQSSGAVVATFVGALIVMLMVVMSALALRKK</sequence>
<evidence type="ECO:0000256" key="6">
    <source>
        <dbReference type="ARBA" id="ARBA00022989"/>
    </source>
</evidence>
<reference evidence="10 11" key="1">
    <citation type="journal article" date="2020" name="Nat. Food">
        <title>A phased Vanilla planifolia genome enables genetic improvement of flavour and production.</title>
        <authorList>
            <person name="Hasing T."/>
            <person name="Tang H."/>
            <person name="Brym M."/>
            <person name="Khazi F."/>
            <person name="Huang T."/>
            <person name="Chambers A.H."/>
        </authorList>
    </citation>
    <scope>NUCLEOTIDE SEQUENCE [LARGE SCALE GENOMIC DNA]</scope>
    <source>
        <tissue evidence="10">Leaf</tissue>
    </source>
</reference>
<dbReference type="InterPro" id="IPR006702">
    <property type="entry name" value="CASP_dom"/>
</dbReference>
<evidence type="ECO:0000256" key="4">
    <source>
        <dbReference type="ARBA" id="ARBA00022475"/>
    </source>
</evidence>
<feature type="transmembrane region" description="Helical" evidence="8">
    <location>
        <begin position="105"/>
        <end position="129"/>
    </location>
</feature>
<accession>A0A835PS23</accession>
<dbReference type="GO" id="GO:0005886">
    <property type="term" value="C:plasma membrane"/>
    <property type="evidence" value="ECO:0007669"/>
    <property type="project" value="UniProtKB-SubCell"/>
</dbReference>
<dbReference type="AlphaFoldDB" id="A0A835PS23"/>
<keyword evidence="7 8" id="KW-0472">Membrane</keyword>
<dbReference type="Proteomes" id="UP000636800">
    <property type="component" value="Chromosome 12"/>
</dbReference>
<evidence type="ECO:0000256" key="3">
    <source>
        <dbReference type="ARBA" id="ARBA00011489"/>
    </source>
</evidence>
<keyword evidence="6 8" id="KW-1133">Transmembrane helix</keyword>
<evidence type="ECO:0000313" key="10">
    <source>
        <dbReference type="EMBL" id="KAG0457903.1"/>
    </source>
</evidence>
<feature type="domain" description="Casparian strip membrane protein" evidence="9">
    <location>
        <begin position="56"/>
        <end position="203"/>
    </location>
</feature>
<evidence type="ECO:0000256" key="2">
    <source>
        <dbReference type="ARBA" id="ARBA00007651"/>
    </source>
</evidence>
<keyword evidence="4 8" id="KW-1003">Cell membrane</keyword>
<feature type="transmembrane region" description="Helical" evidence="8">
    <location>
        <begin position="141"/>
        <end position="168"/>
    </location>
</feature>
<comment type="caution">
    <text evidence="10">The sequence shown here is derived from an EMBL/GenBank/DDBJ whole genome shotgun (WGS) entry which is preliminary data.</text>
</comment>
<dbReference type="NCBIfam" id="TIGR01569">
    <property type="entry name" value="A_tha_TIGR01569"/>
    <property type="match status" value="1"/>
</dbReference>
<gene>
    <name evidence="10" type="ORF">HPP92_023060</name>
</gene>
<organism evidence="10 11">
    <name type="scientific">Vanilla planifolia</name>
    <name type="common">Vanilla</name>
    <dbReference type="NCBI Taxonomy" id="51239"/>
    <lineage>
        <taxon>Eukaryota</taxon>
        <taxon>Viridiplantae</taxon>
        <taxon>Streptophyta</taxon>
        <taxon>Embryophyta</taxon>
        <taxon>Tracheophyta</taxon>
        <taxon>Spermatophyta</taxon>
        <taxon>Magnoliopsida</taxon>
        <taxon>Liliopsida</taxon>
        <taxon>Asparagales</taxon>
        <taxon>Orchidaceae</taxon>
        <taxon>Vanilloideae</taxon>
        <taxon>Vanilleae</taxon>
        <taxon>Vanilla</taxon>
    </lineage>
</organism>
<comment type="subcellular location">
    <subcellularLocation>
        <location evidence="1 8">Cell membrane</location>
        <topology evidence="1 8">Multi-pass membrane protein</topology>
    </subcellularLocation>
</comment>
<keyword evidence="11" id="KW-1185">Reference proteome</keyword>
<evidence type="ECO:0000313" key="11">
    <source>
        <dbReference type="Proteomes" id="UP000636800"/>
    </source>
</evidence>
<feature type="transmembrane region" description="Helical" evidence="8">
    <location>
        <begin position="58"/>
        <end position="80"/>
    </location>
</feature>
<evidence type="ECO:0000259" key="9">
    <source>
        <dbReference type="Pfam" id="PF04535"/>
    </source>
</evidence>
<protein>
    <recommendedName>
        <fullName evidence="8">CASP-like protein</fullName>
    </recommendedName>
</protein>
<dbReference type="InterPro" id="IPR044173">
    <property type="entry name" value="CASPL"/>
</dbReference>
<comment type="similarity">
    <text evidence="2 8">Belongs to the Casparian strip membrane proteins (CASP) family.</text>
</comment>
<evidence type="ECO:0000256" key="8">
    <source>
        <dbReference type="RuleBase" id="RU361233"/>
    </source>
</evidence>